<dbReference type="EMBL" id="CP066308">
    <property type="protein sequence ID" value="QQE73734.1"/>
    <property type="molecule type" value="Genomic_DNA"/>
</dbReference>
<dbReference type="PANTHER" id="PTHR30005:SF0">
    <property type="entry name" value="RETROGRADE REGULATION PROTEIN 2"/>
    <property type="match status" value="1"/>
</dbReference>
<dbReference type="Proteomes" id="UP000595847">
    <property type="component" value="Chromosome"/>
</dbReference>
<dbReference type="InterPro" id="IPR050273">
    <property type="entry name" value="GppA/Ppx_hydrolase"/>
</dbReference>
<dbReference type="GO" id="GO:0006357">
    <property type="term" value="P:regulation of transcription by RNA polymerase II"/>
    <property type="evidence" value="ECO:0007669"/>
    <property type="project" value="TreeGrafter"/>
</dbReference>
<dbReference type="InterPro" id="IPR003695">
    <property type="entry name" value="Ppx_GppA_N"/>
</dbReference>
<dbReference type="EMBL" id="CP073708">
    <property type="protein sequence ID" value="QUO40817.1"/>
    <property type="molecule type" value="Genomic_DNA"/>
</dbReference>
<comment type="similarity">
    <text evidence="1">Belongs to the GppA/Ppx family.</text>
</comment>
<evidence type="ECO:0000256" key="1">
    <source>
        <dbReference type="ARBA" id="ARBA00007125"/>
    </source>
</evidence>
<feature type="domain" description="Ppx/GppA phosphatase N-terminal" evidence="2">
    <location>
        <begin position="34"/>
        <end position="100"/>
    </location>
</feature>
<gene>
    <name evidence="3" type="ORF">JD108_17880</name>
    <name evidence="4" type="ORF">KDJ56_17820</name>
</gene>
<evidence type="ECO:0000259" key="2">
    <source>
        <dbReference type="Pfam" id="PF02541"/>
    </source>
</evidence>
<reference evidence="3 5" key="1">
    <citation type="submission" date="2020-12" db="EMBL/GenBank/DDBJ databases">
        <title>strain FJAT-54423T represents a novel species of the genus Brevibacillus.</title>
        <authorList>
            <person name="Tang R."/>
        </authorList>
    </citation>
    <scope>NUCLEOTIDE SEQUENCE [LARGE SCALE GENOMIC DNA]</scope>
    <source>
        <strain evidence="3 5">FJAT-54423</strain>
    </source>
</reference>
<proteinExistence type="inferred from homology"/>
<dbReference type="KEGG" id="bcop:JD108_17880"/>
<dbReference type="InterPro" id="IPR043129">
    <property type="entry name" value="ATPase_NBD"/>
</dbReference>
<sequence>MKRYIGVIDLGSNTARLVIYEQNERGLVYERDNIKRGLRLSGHLRDGALDEQGWEKTMACMRQFRDILTARQVSDVIGVATAAVRQAANGSELMGAIETKSPQPSPDLSYQQPGVFPERVRASEHSERDIRTCSILPTVRVLPTLSLCSAQKVVRPS</sequence>
<name>A0A7T5EJF8_9BACL</name>
<organism evidence="3 5">
    <name type="scientific">Brevibacillus composti</name>
    <dbReference type="NCBI Taxonomy" id="2796470"/>
    <lineage>
        <taxon>Bacteria</taxon>
        <taxon>Bacillati</taxon>
        <taxon>Bacillota</taxon>
        <taxon>Bacilli</taxon>
        <taxon>Bacillales</taxon>
        <taxon>Paenibacillaceae</taxon>
        <taxon>Brevibacillus</taxon>
    </lineage>
</organism>
<evidence type="ECO:0000313" key="4">
    <source>
        <dbReference type="EMBL" id="QUO40817.1"/>
    </source>
</evidence>
<dbReference type="Pfam" id="PF02541">
    <property type="entry name" value="Ppx-GppA"/>
    <property type="match status" value="1"/>
</dbReference>
<dbReference type="PANTHER" id="PTHR30005">
    <property type="entry name" value="EXOPOLYPHOSPHATASE"/>
    <property type="match status" value="1"/>
</dbReference>
<evidence type="ECO:0000313" key="5">
    <source>
        <dbReference type="Proteomes" id="UP000595847"/>
    </source>
</evidence>
<keyword evidence="6" id="KW-1185">Reference proteome</keyword>
<dbReference type="AlphaFoldDB" id="A0A7T5EJF8"/>
<evidence type="ECO:0000313" key="3">
    <source>
        <dbReference type="EMBL" id="QQE73734.1"/>
    </source>
</evidence>
<dbReference type="SUPFAM" id="SSF53067">
    <property type="entry name" value="Actin-like ATPase domain"/>
    <property type="match status" value="1"/>
</dbReference>
<reference evidence="4" key="2">
    <citation type="submission" date="2021-04" db="EMBL/GenBank/DDBJ databases">
        <title>Brevibacillus composti FJAT-54423, complete genome.</title>
        <authorList>
            <person name="Tang R."/>
        </authorList>
    </citation>
    <scope>NUCLEOTIDE SEQUENCE</scope>
    <source>
        <strain evidence="4">FJAT-54424</strain>
    </source>
</reference>
<dbReference type="Gene3D" id="3.30.420.40">
    <property type="match status" value="1"/>
</dbReference>
<dbReference type="RefSeq" id="WP_198827336.1">
    <property type="nucleotide sequence ID" value="NZ_CP066308.1"/>
</dbReference>
<dbReference type="Proteomes" id="UP000677234">
    <property type="component" value="Chromosome"/>
</dbReference>
<accession>A0A7T5EJF8</accession>
<protein>
    <recommendedName>
        <fullName evidence="2">Ppx/GppA phosphatase N-terminal domain-containing protein</fullName>
    </recommendedName>
</protein>
<evidence type="ECO:0000313" key="6">
    <source>
        <dbReference type="Proteomes" id="UP000677234"/>
    </source>
</evidence>